<gene>
    <name evidence="1" type="ORF">ATN07_32660</name>
</gene>
<dbReference type="PATRIC" id="fig|1430.6.peg.2164"/>
<dbReference type="EMBL" id="CP013278">
    <property type="protein sequence ID" value="AND28482.1"/>
    <property type="molecule type" value="Genomic_DNA"/>
</dbReference>
<sequence length="73" mass="8246">MSGINNTIHDCLISVTGRAPEQDLMKRVIRLLPASILLLAEHWGPNDTEFRDKTLIWISNNKKMLEGELCGIN</sequence>
<geneLocation type="plasmid" evidence="1">
    <name>pAM65-52-3-235K</name>
</geneLocation>
<dbReference type="RefSeq" id="WP_000014348.1">
    <property type="nucleotide sequence ID" value="NZ_CP013278.1"/>
</dbReference>
<evidence type="ECO:0000313" key="1">
    <source>
        <dbReference type="EMBL" id="AND28482.1"/>
    </source>
</evidence>
<reference evidence="1" key="1">
    <citation type="journal article" date="2017" name="Res. Microbiol.">
        <title>Comparative genomics of extrachromosomal elements in Bacillus thuringiensis subsp. israelensis.</title>
        <authorList>
            <person name="Bolotin A."/>
            <person name="Gillis A."/>
            <person name="Sanchis V."/>
            <person name="Nielsen-LeRoux C."/>
            <person name="Mahillon J."/>
            <person name="Lereclus D."/>
            <person name="Sorokin A."/>
        </authorList>
    </citation>
    <scope>NUCLEOTIDE SEQUENCE</scope>
    <source>
        <strain evidence="1">AM65-52</strain>
        <plasmid evidence="1">pAM65-52-3-235K</plasmid>
    </source>
</reference>
<name>A0A160LJW4_BACTI</name>
<proteinExistence type="predicted"/>
<dbReference type="AlphaFoldDB" id="A0A160LJW4"/>
<keyword evidence="1" id="KW-0614">Plasmid</keyword>
<protein>
    <submittedName>
        <fullName evidence="1">Uncharacterized protein</fullName>
    </submittedName>
</protein>
<accession>A0A160LJW4</accession>
<organism evidence="1">
    <name type="scientific">Bacillus thuringiensis subsp. israelensis</name>
    <dbReference type="NCBI Taxonomy" id="1430"/>
    <lineage>
        <taxon>Bacteria</taxon>
        <taxon>Bacillati</taxon>
        <taxon>Bacillota</taxon>
        <taxon>Bacilli</taxon>
        <taxon>Bacillales</taxon>
        <taxon>Bacillaceae</taxon>
        <taxon>Bacillus</taxon>
        <taxon>Bacillus cereus group</taxon>
    </lineage>
</organism>